<name>A0A9N9AXY2_9GLOM</name>
<comment type="caution">
    <text evidence="1">The sequence shown here is derived from an EMBL/GenBank/DDBJ whole genome shotgun (WGS) entry which is preliminary data.</text>
</comment>
<dbReference type="Proteomes" id="UP000789396">
    <property type="component" value="Unassembled WGS sequence"/>
</dbReference>
<proteinExistence type="predicted"/>
<protein>
    <submittedName>
        <fullName evidence="1">19121_t:CDS:1</fullName>
    </submittedName>
</protein>
<accession>A0A9N9AXY2</accession>
<keyword evidence="2" id="KW-1185">Reference proteome</keyword>
<organism evidence="1 2">
    <name type="scientific">Racocetra fulgida</name>
    <dbReference type="NCBI Taxonomy" id="60492"/>
    <lineage>
        <taxon>Eukaryota</taxon>
        <taxon>Fungi</taxon>
        <taxon>Fungi incertae sedis</taxon>
        <taxon>Mucoromycota</taxon>
        <taxon>Glomeromycotina</taxon>
        <taxon>Glomeromycetes</taxon>
        <taxon>Diversisporales</taxon>
        <taxon>Gigasporaceae</taxon>
        <taxon>Racocetra</taxon>
    </lineage>
</organism>
<gene>
    <name evidence="1" type="ORF">RFULGI_LOCUS4442</name>
</gene>
<dbReference type="AlphaFoldDB" id="A0A9N9AXY2"/>
<evidence type="ECO:0000313" key="2">
    <source>
        <dbReference type="Proteomes" id="UP000789396"/>
    </source>
</evidence>
<dbReference type="EMBL" id="CAJVPZ010004446">
    <property type="protein sequence ID" value="CAG8546180.1"/>
    <property type="molecule type" value="Genomic_DNA"/>
</dbReference>
<evidence type="ECO:0000313" key="1">
    <source>
        <dbReference type="EMBL" id="CAG8546180.1"/>
    </source>
</evidence>
<sequence>MCKESRDQSKIKKLPVVTNSTIELVEQPESLDHDNIWKIDTCNTERIEVDCLDLTDQLTKIIS</sequence>
<dbReference type="OrthoDB" id="10395577at2759"/>
<reference evidence="1" key="1">
    <citation type="submission" date="2021-06" db="EMBL/GenBank/DDBJ databases">
        <authorList>
            <person name="Kallberg Y."/>
            <person name="Tangrot J."/>
            <person name="Rosling A."/>
        </authorList>
    </citation>
    <scope>NUCLEOTIDE SEQUENCE</scope>
    <source>
        <strain evidence="1">IN212</strain>
    </source>
</reference>